<feature type="chain" id="PRO_5044764723" description="Chitin-binding type-2 domain-containing protein" evidence="7">
    <location>
        <begin position="18"/>
        <end position="138"/>
    </location>
</feature>
<feature type="domain" description="Chitin-binding type-2" evidence="8">
    <location>
        <begin position="85"/>
        <end position="138"/>
    </location>
</feature>
<evidence type="ECO:0000256" key="5">
    <source>
        <dbReference type="ARBA" id="ARBA00023180"/>
    </source>
</evidence>
<sequence length="138" mass="15886">MKIAIIFFIGFVAFTSAQNEGEPDQYLPEQNEVNENVPEVNEVSENVPELNEVNEMLENLENQDNGMSEVEDVIPKNRNNQEESKQLCKEAKLYRNPEDCGTFYSCAIGHYPYLMDCPTGLRFNEKLKVCDWPQNVQC</sequence>
<dbReference type="InterPro" id="IPR051940">
    <property type="entry name" value="Chitin_bind-dev_reg"/>
</dbReference>
<proteinExistence type="predicted"/>
<dbReference type="SUPFAM" id="SSF57625">
    <property type="entry name" value="Invertebrate chitin-binding proteins"/>
    <property type="match status" value="1"/>
</dbReference>
<evidence type="ECO:0000256" key="7">
    <source>
        <dbReference type="SAM" id="SignalP"/>
    </source>
</evidence>
<accession>A0ABD2WVU9</accession>
<keyword evidence="2 7" id="KW-0732">Signal</keyword>
<dbReference type="Pfam" id="PF01607">
    <property type="entry name" value="CBM_14"/>
    <property type="match status" value="1"/>
</dbReference>
<dbReference type="PANTHER" id="PTHR23301">
    <property type="entry name" value="CHITIN BINDING PERITROPHIN-A"/>
    <property type="match status" value="1"/>
</dbReference>
<gene>
    <name evidence="9" type="ORF">TKK_009163</name>
</gene>
<dbReference type="PANTHER" id="PTHR23301:SF0">
    <property type="entry name" value="CHITIN-BINDING TYPE-2 DOMAIN-CONTAINING PROTEIN-RELATED"/>
    <property type="match status" value="1"/>
</dbReference>
<protein>
    <recommendedName>
        <fullName evidence="8">Chitin-binding type-2 domain-containing protein</fullName>
    </recommendedName>
</protein>
<keyword evidence="10" id="KW-1185">Reference proteome</keyword>
<evidence type="ECO:0000256" key="1">
    <source>
        <dbReference type="ARBA" id="ARBA00022669"/>
    </source>
</evidence>
<comment type="caution">
    <text evidence="9">The sequence shown here is derived from an EMBL/GenBank/DDBJ whole genome shotgun (WGS) entry which is preliminary data.</text>
</comment>
<evidence type="ECO:0000256" key="2">
    <source>
        <dbReference type="ARBA" id="ARBA00022729"/>
    </source>
</evidence>
<evidence type="ECO:0000256" key="3">
    <source>
        <dbReference type="ARBA" id="ARBA00022737"/>
    </source>
</evidence>
<dbReference type="SMART" id="SM00494">
    <property type="entry name" value="ChtBD2"/>
    <property type="match status" value="1"/>
</dbReference>
<keyword evidence="3" id="KW-0677">Repeat</keyword>
<dbReference type="GO" id="GO:0008061">
    <property type="term" value="F:chitin binding"/>
    <property type="evidence" value="ECO:0007669"/>
    <property type="project" value="UniProtKB-KW"/>
</dbReference>
<feature type="coiled-coil region" evidence="6">
    <location>
        <begin position="40"/>
        <end position="70"/>
    </location>
</feature>
<name>A0ABD2WVU9_9HYME</name>
<organism evidence="9 10">
    <name type="scientific">Trichogramma kaykai</name>
    <dbReference type="NCBI Taxonomy" id="54128"/>
    <lineage>
        <taxon>Eukaryota</taxon>
        <taxon>Metazoa</taxon>
        <taxon>Ecdysozoa</taxon>
        <taxon>Arthropoda</taxon>
        <taxon>Hexapoda</taxon>
        <taxon>Insecta</taxon>
        <taxon>Pterygota</taxon>
        <taxon>Neoptera</taxon>
        <taxon>Endopterygota</taxon>
        <taxon>Hymenoptera</taxon>
        <taxon>Apocrita</taxon>
        <taxon>Proctotrupomorpha</taxon>
        <taxon>Chalcidoidea</taxon>
        <taxon>Trichogrammatidae</taxon>
        <taxon>Trichogramma</taxon>
    </lineage>
</organism>
<evidence type="ECO:0000259" key="8">
    <source>
        <dbReference type="PROSITE" id="PS50940"/>
    </source>
</evidence>
<feature type="signal peptide" evidence="7">
    <location>
        <begin position="1"/>
        <end position="17"/>
    </location>
</feature>
<evidence type="ECO:0000256" key="6">
    <source>
        <dbReference type="SAM" id="Coils"/>
    </source>
</evidence>
<dbReference type="Proteomes" id="UP001627154">
    <property type="component" value="Unassembled WGS sequence"/>
</dbReference>
<dbReference type="PROSITE" id="PS50940">
    <property type="entry name" value="CHIT_BIND_II"/>
    <property type="match status" value="1"/>
</dbReference>
<dbReference type="EMBL" id="JBJJXI010000067">
    <property type="protein sequence ID" value="KAL3397138.1"/>
    <property type="molecule type" value="Genomic_DNA"/>
</dbReference>
<keyword evidence="1" id="KW-0147">Chitin-binding</keyword>
<keyword evidence="5" id="KW-0325">Glycoprotein</keyword>
<dbReference type="AlphaFoldDB" id="A0ABD2WVU9"/>
<evidence type="ECO:0000313" key="9">
    <source>
        <dbReference type="EMBL" id="KAL3397138.1"/>
    </source>
</evidence>
<dbReference type="InterPro" id="IPR036508">
    <property type="entry name" value="Chitin-bd_dom_sf"/>
</dbReference>
<keyword evidence="4" id="KW-1015">Disulfide bond</keyword>
<evidence type="ECO:0000313" key="10">
    <source>
        <dbReference type="Proteomes" id="UP001627154"/>
    </source>
</evidence>
<dbReference type="Gene3D" id="2.170.140.10">
    <property type="entry name" value="Chitin binding domain"/>
    <property type="match status" value="1"/>
</dbReference>
<evidence type="ECO:0000256" key="4">
    <source>
        <dbReference type="ARBA" id="ARBA00023157"/>
    </source>
</evidence>
<dbReference type="InterPro" id="IPR002557">
    <property type="entry name" value="Chitin-bd_dom"/>
</dbReference>
<keyword evidence="6" id="KW-0175">Coiled coil</keyword>
<reference evidence="9 10" key="1">
    <citation type="journal article" date="2024" name="bioRxiv">
        <title>A reference genome for Trichogramma kaykai: A tiny desert-dwelling parasitoid wasp with competing sex-ratio distorters.</title>
        <authorList>
            <person name="Culotta J."/>
            <person name="Lindsey A.R."/>
        </authorList>
    </citation>
    <scope>NUCLEOTIDE SEQUENCE [LARGE SCALE GENOMIC DNA]</scope>
    <source>
        <strain evidence="9 10">KSX58</strain>
    </source>
</reference>